<keyword evidence="10 11" id="KW-0998">Cell outer membrane</keyword>
<keyword evidence="7 12" id="KW-0798">TonB box</keyword>
<dbReference type="GO" id="GO:0015344">
    <property type="term" value="F:siderophore uptake transmembrane transporter activity"/>
    <property type="evidence" value="ECO:0007669"/>
    <property type="project" value="TreeGrafter"/>
</dbReference>
<dbReference type="InterPro" id="IPR039426">
    <property type="entry name" value="TonB-dep_rcpt-like"/>
</dbReference>
<evidence type="ECO:0000256" key="7">
    <source>
        <dbReference type="ARBA" id="ARBA00023077"/>
    </source>
</evidence>
<dbReference type="GO" id="GO:0044718">
    <property type="term" value="P:siderophore transmembrane transport"/>
    <property type="evidence" value="ECO:0007669"/>
    <property type="project" value="TreeGrafter"/>
</dbReference>
<dbReference type="Gene3D" id="2.40.170.20">
    <property type="entry name" value="TonB-dependent receptor, beta-barrel domain"/>
    <property type="match status" value="1"/>
</dbReference>
<evidence type="ECO:0000256" key="6">
    <source>
        <dbReference type="ARBA" id="ARBA00022729"/>
    </source>
</evidence>
<dbReference type="InterPro" id="IPR036942">
    <property type="entry name" value="Beta-barrel_TonB_sf"/>
</dbReference>
<feature type="chain" id="PRO_5037056757" evidence="14">
    <location>
        <begin position="21"/>
        <end position="740"/>
    </location>
</feature>
<dbReference type="SUPFAM" id="SSF56935">
    <property type="entry name" value="Porins"/>
    <property type="match status" value="1"/>
</dbReference>
<evidence type="ECO:0000256" key="2">
    <source>
        <dbReference type="ARBA" id="ARBA00009810"/>
    </source>
</evidence>
<evidence type="ECO:0000259" key="16">
    <source>
        <dbReference type="Pfam" id="PF07715"/>
    </source>
</evidence>
<comment type="caution">
    <text evidence="17">The sequence shown here is derived from an EMBL/GenBank/DDBJ whole genome shotgun (WGS) entry which is preliminary data.</text>
</comment>
<evidence type="ECO:0000256" key="14">
    <source>
        <dbReference type="SAM" id="SignalP"/>
    </source>
</evidence>
<gene>
    <name evidence="17" type="ORF">GCM10011496_31660</name>
</gene>
<dbReference type="PANTHER" id="PTHR30069:SF29">
    <property type="entry name" value="HEMOGLOBIN AND HEMOGLOBIN-HAPTOGLOBIN-BINDING PROTEIN 1-RELATED"/>
    <property type="match status" value="1"/>
</dbReference>
<evidence type="ECO:0000256" key="1">
    <source>
        <dbReference type="ARBA" id="ARBA00004571"/>
    </source>
</evidence>
<dbReference type="InterPro" id="IPR010949">
    <property type="entry name" value="TonB_Hb/transfer/lactofer_rcpt"/>
</dbReference>
<keyword evidence="6 14" id="KW-0732">Signal</keyword>
<keyword evidence="9 17" id="KW-0675">Receptor</keyword>
<keyword evidence="3 11" id="KW-0813">Transport</keyword>
<feature type="domain" description="TonB-dependent receptor plug" evidence="16">
    <location>
        <begin position="48"/>
        <end position="165"/>
    </location>
</feature>
<feature type="domain" description="TonB-dependent receptor-like beta-barrel" evidence="15">
    <location>
        <begin position="304"/>
        <end position="701"/>
    </location>
</feature>
<keyword evidence="18" id="KW-1185">Reference proteome</keyword>
<dbReference type="NCBIfam" id="TIGR01786">
    <property type="entry name" value="TonB-hemlactrns"/>
    <property type="match status" value="1"/>
</dbReference>
<dbReference type="InterPro" id="IPR012910">
    <property type="entry name" value="Plug_dom"/>
</dbReference>
<evidence type="ECO:0000313" key="17">
    <source>
        <dbReference type="EMBL" id="GGB08414.1"/>
    </source>
</evidence>
<evidence type="ECO:0000256" key="10">
    <source>
        <dbReference type="ARBA" id="ARBA00023237"/>
    </source>
</evidence>
<dbReference type="InterPro" id="IPR011276">
    <property type="entry name" value="TonB_haem/Hb_rcpt"/>
</dbReference>
<dbReference type="Gene3D" id="2.170.130.10">
    <property type="entry name" value="TonB-dependent receptor, plug domain"/>
    <property type="match status" value="1"/>
</dbReference>
<dbReference type="GO" id="GO:0015232">
    <property type="term" value="F:heme transmembrane transporter activity"/>
    <property type="evidence" value="ECO:0007669"/>
    <property type="project" value="InterPro"/>
</dbReference>
<dbReference type="GO" id="GO:0009279">
    <property type="term" value="C:cell outer membrane"/>
    <property type="evidence" value="ECO:0007669"/>
    <property type="project" value="UniProtKB-SubCell"/>
</dbReference>
<evidence type="ECO:0000256" key="4">
    <source>
        <dbReference type="ARBA" id="ARBA00022452"/>
    </source>
</evidence>
<evidence type="ECO:0000259" key="15">
    <source>
        <dbReference type="Pfam" id="PF00593"/>
    </source>
</evidence>
<evidence type="ECO:0000313" key="18">
    <source>
        <dbReference type="Proteomes" id="UP000620596"/>
    </source>
</evidence>
<dbReference type="CDD" id="cd01347">
    <property type="entry name" value="ligand_gated_channel"/>
    <property type="match status" value="1"/>
</dbReference>
<comment type="subcellular location">
    <subcellularLocation>
        <location evidence="1 11">Cell outer membrane</location>
        <topology evidence="1 11">Multi-pass membrane protein</topology>
    </subcellularLocation>
</comment>
<evidence type="ECO:0000256" key="5">
    <source>
        <dbReference type="ARBA" id="ARBA00022692"/>
    </source>
</evidence>
<accession>A0A916SNX5</accession>
<protein>
    <submittedName>
        <fullName evidence="17">TonB-dependent receptor</fullName>
    </submittedName>
</protein>
<dbReference type="RefSeq" id="WP_229676389.1">
    <property type="nucleotide sequence ID" value="NZ_BMIG01000013.1"/>
</dbReference>
<dbReference type="Pfam" id="PF07715">
    <property type="entry name" value="Plug"/>
    <property type="match status" value="1"/>
</dbReference>
<reference evidence="17" key="1">
    <citation type="journal article" date="2014" name="Int. J. Syst. Evol. Microbiol.">
        <title>Complete genome sequence of Corynebacterium casei LMG S-19264T (=DSM 44701T), isolated from a smear-ripened cheese.</title>
        <authorList>
            <consortium name="US DOE Joint Genome Institute (JGI-PGF)"/>
            <person name="Walter F."/>
            <person name="Albersmeier A."/>
            <person name="Kalinowski J."/>
            <person name="Ruckert C."/>
        </authorList>
    </citation>
    <scope>NUCLEOTIDE SEQUENCE</scope>
    <source>
        <strain evidence="17">CGMCC 1.15322</strain>
    </source>
</reference>
<dbReference type="PROSITE" id="PS52016">
    <property type="entry name" value="TONB_DEPENDENT_REC_3"/>
    <property type="match status" value="1"/>
</dbReference>
<dbReference type="AlphaFoldDB" id="A0A916SNX5"/>
<feature type="region of interest" description="Disordered" evidence="13">
    <location>
        <begin position="227"/>
        <end position="248"/>
    </location>
</feature>
<evidence type="ECO:0000256" key="9">
    <source>
        <dbReference type="ARBA" id="ARBA00023170"/>
    </source>
</evidence>
<dbReference type="EMBL" id="BMIG01000013">
    <property type="protein sequence ID" value="GGB08414.1"/>
    <property type="molecule type" value="Genomic_DNA"/>
</dbReference>
<evidence type="ECO:0000256" key="8">
    <source>
        <dbReference type="ARBA" id="ARBA00023136"/>
    </source>
</evidence>
<comment type="similarity">
    <text evidence="2 11 12">Belongs to the TonB-dependent receptor family.</text>
</comment>
<sequence length="740" mass="80033">MREISWAICLACGAAFAANAQTSAHIVAQASVLKEVVVSGSRNEQSPDDLPMTIDVINAADIEEGQIHDIRDAAKNIPNVSVRRAPARLGVVQGDTGREGNAGFNIRRLDGNRVLMMVDGIRIPRSYAFGVNSFGRDSLSIDLVKRIEIVKGPASALYGSDGIAGLVNFITYEPADFLKEGKTIGGRTSISYSGDDKGLTVSGTVAARANEVLDLQLTMAHHKASELGNKGSNEGVGATRTAPNPQKDRGNALMAKAVVNPGGRQKHVITFEHVDKRSAYELLTARSVPLVAITSVRSAEALTTMDRNRMTWDARYKVDTAVADKLQTVLSYQDAESREYAFERRNGAADRARDTYYREKTLQASVQADKTVRTASSDWVQKFTYGLDHTNATITNIQYGITPAAGEAFPLKRFPDTRESSTALSVQDELTSGKWSITPGVRVDHFSIKASQDGFLAPAMSLSDSAVSPKAGVLYRATPEWSVFGNYASGFRAPNAGQINAFFQNNSGGFYRTIPNPNLKPEKSKNIEFGARGRFENLSLDAALFYGRFSDLIQDGVLVSGVFGSASNPAVIQSVNIDNVTISGFEIKGFMNWGKFAGGLVSTPFSYGETRGRVKNTGRPLDTIDPAKLSLGVKYETAGWDVRLDASHHSAKKFSDIGAQQIGTAPATTPQFAVPSATTLDLNGQWRLSKAVRINAGIVNLTDKKYWNWFDVRGVAANLAALDSYTQPGRHFNVSLVADF</sequence>
<dbReference type="Proteomes" id="UP000620596">
    <property type="component" value="Unassembled WGS sequence"/>
</dbReference>
<dbReference type="InterPro" id="IPR037066">
    <property type="entry name" value="Plug_dom_sf"/>
</dbReference>
<feature type="signal peptide" evidence="14">
    <location>
        <begin position="1"/>
        <end position="20"/>
    </location>
</feature>
<keyword evidence="5 11" id="KW-0812">Transmembrane</keyword>
<dbReference type="PANTHER" id="PTHR30069">
    <property type="entry name" value="TONB-DEPENDENT OUTER MEMBRANE RECEPTOR"/>
    <property type="match status" value="1"/>
</dbReference>
<proteinExistence type="inferred from homology"/>
<dbReference type="NCBIfam" id="TIGR01785">
    <property type="entry name" value="TonB-hemin"/>
    <property type="match status" value="1"/>
</dbReference>
<evidence type="ECO:0000256" key="13">
    <source>
        <dbReference type="SAM" id="MobiDB-lite"/>
    </source>
</evidence>
<dbReference type="Pfam" id="PF00593">
    <property type="entry name" value="TonB_dep_Rec_b-barrel"/>
    <property type="match status" value="1"/>
</dbReference>
<reference evidence="17" key="2">
    <citation type="submission" date="2020-09" db="EMBL/GenBank/DDBJ databases">
        <authorList>
            <person name="Sun Q."/>
            <person name="Zhou Y."/>
        </authorList>
    </citation>
    <scope>NUCLEOTIDE SEQUENCE</scope>
    <source>
        <strain evidence="17">CGMCC 1.15322</strain>
    </source>
</reference>
<dbReference type="InterPro" id="IPR000531">
    <property type="entry name" value="Beta-barrel_TonB"/>
</dbReference>
<organism evidence="17 18">
    <name type="scientific">Polaromonas eurypsychrophila</name>
    <dbReference type="NCBI Taxonomy" id="1614635"/>
    <lineage>
        <taxon>Bacteria</taxon>
        <taxon>Pseudomonadati</taxon>
        <taxon>Pseudomonadota</taxon>
        <taxon>Betaproteobacteria</taxon>
        <taxon>Burkholderiales</taxon>
        <taxon>Comamonadaceae</taxon>
        <taxon>Polaromonas</taxon>
    </lineage>
</organism>
<keyword evidence="8 11" id="KW-0472">Membrane</keyword>
<name>A0A916SNX5_9BURK</name>
<evidence type="ECO:0000256" key="12">
    <source>
        <dbReference type="RuleBase" id="RU003357"/>
    </source>
</evidence>
<evidence type="ECO:0000256" key="3">
    <source>
        <dbReference type="ARBA" id="ARBA00022448"/>
    </source>
</evidence>
<keyword evidence="4 11" id="KW-1134">Transmembrane beta strand</keyword>
<evidence type="ECO:0000256" key="11">
    <source>
        <dbReference type="PROSITE-ProRule" id="PRU01360"/>
    </source>
</evidence>